<dbReference type="EMBL" id="GGEC01054408">
    <property type="protein sequence ID" value="MBX34892.1"/>
    <property type="molecule type" value="Transcribed_RNA"/>
</dbReference>
<proteinExistence type="predicted"/>
<organism evidence="1">
    <name type="scientific">Rhizophora mucronata</name>
    <name type="common">Asiatic mangrove</name>
    <dbReference type="NCBI Taxonomy" id="61149"/>
    <lineage>
        <taxon>Eukaryota</taxon>
        <taxon>Viridiplantae</taxon>
        <taxon>Streptophyta</taxon>
        <taxon>Embryophyta</taxon>
        <taxon>Tracheophyta</taxon>
        <taxon>Spermatophyta</taxon>
        <taxon>Magnoliopsida</taxon>
        <taxon>eudicotyledons</taxon>
        <taxon>Gunneridae</taxon>
        <taxon>Pentapetalae</taxon>
        <taxon>rosids</taxon>
        <taxon>fabids</taxon>
        <taxon>Malpighiales</taxon>
        <taxon>Rhizophoraceae</taxon>
        <taxon>Rhizophora</taxon>
    </lineage>
</organism>
<sequence length="78" mass="9147">MWYKNVMQLNKCKSKNADATEKFSANISFKPSCYIASYTQSIVCHMHHAEQGGDIKLCLMVQKLQMKWIKTCWKPTDW</sequence>
<evidence type="ECO:0000313" key="1">
    <source>
        <dbReference type="EMBL" id="MBX34892.1"/>
    </source>
</evidence>
<protein>
    <submittedName>
        <fullName evidence="1">Uncharacterized protein</fullName>
    </submittedName>
</protein>
<accession>A0A2P2MXE8</accession>
<reference evidence="1" key="1">
    <citation type="submission" date="2018-02" db="EMBL/GenBank/DDBJ databases">
        <title>Rhizophora mucronata_Transcriptome.</title>
        <authorList>
            <person name="Meera S.P."/>
            <person name="Sreeshan A."/>
            <person name="Augustine A."/>
        </authorList>
    </citation>
    <scope>NUCLEOTIDE SEQUENCE</scope>
    <source>
        <tissue evidence="1">Leaf</tissue>
    </source>
</reference>
<dbReference type="AlphaFoldDB" id="A0A2P2MXE8"/>
<name>A0A2P2MXE8_RHIMU</name>